<dbReference type="SUPFAM" id="SSF56672">
    <property type="entry name" value="DNA/RNA polymerases"/>
    <property type="match status" value="1"/>
</dbReference>
<dbReference type="InParanoid" id="A0A674GSL8"/>
<evidence type="ECO:0000256" key="5">
    <source>
        <dbReference type="ARBA" id="ARBA00022769"/>
    </source>
</evidence>
<dbReference type="InterPro" id="IPR036397">
    <property type="entry name" value="RNaseH_sf"/>
</dbReference>
<feature type="compositionally biased region" description="Basic and acidic residues" evidence="10">
    <location>
        <begin position="469"/>
        <end position="478"/>
    </location>
</feature>
<feature type="domain" description="DNA-directed DNA polymerase family B exonuclease" evidence="13">
    <location>
        <begin position="531"/>
        <end position="594"/>
    </location>
</feature>
<dbReference type="PANTHER" id="PTHR10322">
    <property type="entry name" value="DNA POLYMERASE CATALYTIC SUBUNIT"/>
    <property type="match status" value="1"/>
</dbReference>
<feature type="compositionally biased region" description="Gly residues" evidence="10">
    <location>
        <begin position="1132"/>
        <end position="1141"/>
    </location>
</feature>
<dbReference type="GO" id="GO:0003677">
    <property type="term" value="F:DNA binding"/>
    <property type="evidence" value="ECO:0007669"/>
    <property type="project" value="UniProtKB-KW"/>
</dbReference>
<dbReference type="AlphaFoldDB" id="A0A674GSL8"/>
<keyword evidence="6" id="KW-0239">DNA-directed DNA polymerase</keyword>
<dbReference type="Ensembl" id="ENSTGUT00000027706.1">
    <property type="protein sequence ID" value="ENSTGUP00000025959.1"/>
    <property type="gene ID" value="ENSTGUG00000029386.1"/>
</dbReference>
<dbReference type="GO" id="GO:0043625">
    <property type="term" value="C:delta DNA polymerase complex"/>
    <property type="evidence" value="ECO:0007669"/>
    <property type="project" value="TreeGrafter"/>
</dbReference>
<feature type="transmembrane region" description="Helical" evidence="11">
    <location>
        <begin position="785"/>
        <end position="804"/>
    </location>
</feature>
<feature type="region of interest" description="Disordered" evidence="10">
    <location>
        <begin position="1029"/>
        <end position="1188"/>
    </location>
</feature>
<evidence type="ECO:0000256" key="9">
    <source>
        <dbReference type="ARBA" id="ARBA00049244"/>
    </source>
</evidence>
<evidence type="ECO:0000256" key="4">
    <source>
        <dbReference type="ARBA" id="ARBA00022695"/>
    </source>
</evidence>
<feature type="region of interest" description="Disordered" evidence="10">
    <location>
        <begin position="1"/>
        <end position="301"/>
    </location>
</feature>
<name>A0A674GSL8_TAEGU</name>
<evidence type="ECO:0000256" key="11">
    <source>
        <dbReference type="SAM" id="Phobius"/>
    </source>
</evidence>
<feature type="transmembrane region" description="Helical" evidence="11">
    <location>
        <begin position="847"/>
        <end position="866"/>
    </location>
</feature>
<reference evidence="14" key="1">
    <citation type="submission" date="2025-08" db="UniProtKB">
        <authorList>
            <consortium name="Ensembl"/>
        </authorList>
    </citation>
    <scope>IDENTIFICATION</scope>
</reference>
<evidence type="ECO:0000256" key="3">
    <source>
        <dbReference type="ARBA" id="ARBA00022679"/>
    </source>
</evidence>
<feature type="transmembrane region" description="Helical" evidence="11">
    <location>
        <begin position="954"/>
        <end position="971"/>
    </location>
</feature>
<evidence type="ECO:0000256" key="1">
    <source>
        <dbReference type="ARBA" id="ARBA00005755"/>
    </source>
</evidence>
<dbReference type="GO" id="GO:0006297">
    <property type="term" value="P:nucleotide-excision repair, DNA gap filling"/>
    <property type="evidence" value="ECO:0007669"/>
    <property type="project" value="TreeGrafter"/>
</dbReference>
<dbReference type="GO" id="GO:0006287">
    <property type="term" value="P:base-excision repair, gap-filling"/>
    <property type="evidence" value="ECO:0007669"/>
    <property type="project" value="TreeGrafter"/>
</dbReference>
<evidence type="ECO:0000256" key="8">
    <source>
        <dbReference type="ARBA" id="ARBA00024411"/>
    </source>
</evidence>
<evidence type="ECO:0000256" key="6">
    <source>
        <dbReference type="ARBA" id="ARBA00022932"/>
    </source>
</evidence>
<sequence>MADSGLVGCCWVELPPGGFRWRGDPQNGPGDPQNGPGDPQNGAKDPQNGAKDPQNGAKDPQNGAGDPQNGSGVPQNGSRDPQNGSGDPQNGSKDPQNGTRDTQNEAGDPQNEAGVPQNRAGDPQNGSGVPQNEAKDPQNVTRDPQTWPGDPQTAAKDPQTWPRVPQNRAGDPQTGPGVPQNVTRDPQNRAGVPKNEAKDPQTRPEDPRNGSGVPQNEAKDPQIRPGVPQTGVEDPRNGSGVPQTGSGVPKNKAKDPQNRPGDPQNGAKDPQNWAGVPQTGPGDPQTWPGDPQNGSGVPPRASLCQLEADASWGALRGHPPEGAWLGLPPLRLLSFDIECAGRKGVFPEPQQDPVIAIAAVALRQGAREPFLRVVFTLRSCAALRGATVRSFESERELLQVGLGRKTQILGLLGKFGVSGKGLREVWGHFDGFWGHFGGVLGWFQGWFWSHGAELREREGAAAVVGGIRSDRGSRRGDGIQHPQLRPALPDPEGPGATGGVVPVPGPRAGGPVPGVPQVFLTCLTCPISPVQVESFPYLGRVRGVPSQVRDSAFQSRQLGRREGKVVTSPGRVTLDMLQVLLREHKLRSYSLNAVSAHFLHEQKEDVPHGIITELQNGDAQTRRRLALYCLKDAMLPLRLLERLMTLVTLVEMARVTAVPLSYLLTRGQQVKVVAQLLRQAMQEDLLLPVVKSEGGEDFEGATVIEPLKGYYDAPIATLDFSSLYPSIMIAHNLCYTTLLPPGGAQKHGLGPQDFIRTPTGQLSPYWSILVHTGPYWFILVHTGPYWFILVYTGLYWFILVYTGLSSSWAPRISSGPPRGSSVHTGPYWSILVYTGLYWSVLVYTGLYWFILVYTGLYWFILVYTGLSSGWAPRISSRPPQGSSVHTGPYWSILVHTGLYWSILVYTGLYWSLHRLGPQDFIRTPTGQLSAYWSILVHTGPYWSILVYTGPYWFILVYTGLYWFILVSPQAGPPGFHPDPHGAAQSILVHTGPYWFILVYTGPYWSILVYTGLYWFILVSPQAGPPGFHPDPHGAALCHPPGAQGGPAEGPGRAVGRQEQGEGGAGGGAGPRAAPGAGRAAAGAEGERQLRLRLHRGAGRAPALPGDIAERDRLRAPDDREDEAAGGERVPGCAGGVRGHGLGDVPPEGALGARGGRSGPGRGHVGVGSLPAPHPPRVREGVPALPADQQEALRRPLLFGGLRGYPKIGL</sequence>
<dbReference type="SMART" id="SM00486">
    <property type="entry name" value="POLBc"/>
    <property type="match status" value="1"/>
</dbReference>
<dbReference type="InterPro" id="IPR006133">
    <property type="entry name" value="DNA-dir_DNA_pol_B_exonuc"/>
</dbReference>
<feature type="region of interest" description="Disordered" evidence="10">
    <location>
        <begin position="469"/>
        <end position="500"/>
    </location>
</feature>
<keyword evidence="11" id="KW-0812">Transmembrane</keyword>
<organism evidence="14 15">
    <name type="scientific">Taeniopygia guttata</name>
    <name type="common">Zebra finch</name>
    <name type="synonym">Poephila guttata</name>
    <dbReference type="NCBI Taxonomy" id="59729"/>
    <lineage>
        <taxon>Eukaryota</taxon>
        <taxon>Metazoa</taxon>
        <taxon>Chordata</taxon>
        <taxon>Craniata</taxon>
        <taxon>Vertebrata</taxon>
        <taxon>Euteleostomi</taxon>
        <taxon>Archelosauria</taxon>
        <taxon>Archosauria</taxon>
        <taxon>Dinosauria</taxon>
        <taxon>Saurischia</taxon>
        <taxon>Theropoda</taxon>
        <taxon>Coelurosauria</taxon>
        <taxon>Aves</taxon>
        <taxon>Neognathae</taxon>
        <taxon>Neoaves</taxon>
        <taxon>Telluraves</taxon>
        <taxon>Australaves</taxon>
        <taxon>Passeriformes</taxon>
        <taxon>Passeroidea</taxon>
        <taxon>Estrildidae</taxon>
        <taxon>Estrildinae</taxon>
        <taxon>Taeniopygia</taxon>
    </lineage>
</organism>
<dbReference type="InterPro" id="IPR012337">
    <property type="entry name" value="RNaseH-like_sf"/>
</dbReference>
<dbReference type="Gene3D" id="3.30.420.10">
    <property type="entry name" value="Ribonuclease H-like superfamily/Ribonuclease H"/>
    <property type="match status" value="2"/>
</dbReference>
<dbReference type="GO" id="GO:0000166">
    <property type="term" value="F:nucleotide binding"/>
    <property type="evidence" value="ECO:0007669"/>
    <property type="project" value="InterPro"/>
</dbReference>
<proteinExistence type="inferred from homology"/>
<dbReference type="InterPro" id="IPR050240">
    <property type="entry name" value="DNA_pol_type-B"/>
</dbReference>
<evidence type="ECO:0000313" key="14">
    <source>
        <dbReference type="Ensembl" id="ENSTGUP00000025959.1"/>
    </source>
</evidence>
<feature type="compositionally biased region" description="Basic and acidic residues" evidence="10">
    <location>
        <begin position="1107"/>
        <end position="1117"/>
    </location>
</feature>
<feature type="transmembrane region" description="Helical" evidence="11">
    <location>
        <begin position="991"/>
        <end position="1016"/>
    </location>
</feature>
<keyword evidence="4" id="KW-0548">Nucleotidyltransferase</keyword>
<evidence type="ECO:0000313" key="15">
    <source>
        <dbReference type="Proteomes" id="UP000007754"/>
    </source>
</evidence>
<dbReference type="Proteomes" id="UP000007754">
    <property type="component" value="Unplaced"/>
</dbReference>
<keyword evidence="11" id="KW-1133">Transmembrane helix</keyword>
<reference evidence="14" key="2">
    <citation type="submission" date="2025-09" db="UniProtKB">
        <authorList>
            <consortium name="Ensembl"/>
        </authorList>
    </citation>
    <scope>IDENTIFICATION</scope>
</reference>
<dbReference type="GO" id="GO:0008296">
    <property type="term" value="F:3'-5'-DNA exonuclease activity"/>
    <property type="evidence" value="ECO:0007669"/>
    <property type="project" value="TreeGrafter"/>
</dbReference>
<keyword evidence="3" id="KW-0808">Transferase</keyword>
<feature type="compositionally biased region" description="Low complexity" evidence="10">
    <location>
        <begin position="1070"/>
        <end position="1083"/>
    </location>
</feature>
<evidence type="ECO:0000259" key="13">
    <source>
        <dbReference type="Pfam" id="PF03104"/>
    </source>
</evidence>
<dbReference type="GO" id="GO:0045004">
    <property type="term" value="P:DNA replication proofreading"/>
    <property type="evidence" value="ECO:0007669"/>
    <property type="project" value="TreeGrafter"/>
</dbReference>
<keyword evidence="5" id="KW-0228">DNA excision</keyword>
<dbReference type="GeneTree" id="ENSGT00560000077365"/>
<dbReference type="InterPro" id="IPR043502">
    <property type="entry name" value="DNA/RNA_pol_sf"/>
</dbReference>
<dbReference type="InterPro" id="IPR023211">
    <property type="entry name" value="DNA_pol_palm_dom_sf"/>
</dbReference>
<feature type="domain" description="DNA-directed DNA polymerase family B exonuclease" evidence="13">
    <location>
        <begin position="300"/>
        <end position="399"/>
    </location>
</feature>
<feature type="domain" description="DNA-directed DNA polymerase family B multifunctional" evidence="12">
    <location>
        <begin position="658"/>
        <end position="753"/>
    </location>
</feature>
<protein>
    <recommendedName>
        <fullName evidence="8">DNA polymerase delta catalytic subunit</fullName>
        <ecNumber evidence="2">2.7.7.7</ecNumber>
    </recommendedName>
</protein>
<feature type="compositionally biased region" description="Basic and acidic residues" evidence="10">
    <location>
        <begin position="195"/>
        <end position="208"/>
    </location>
</feature>
<accession>A0A674GSL8</accession>
<keyword evidence="15" id="KW-1185">Reference proteome</keyword>
<comment type="similarity">
    <text evidence="1">Belongs to the DNA polymerase type-B family.</text>
</comment>
<comment type="catalytic activity">
    <reaction evidence="9">
        <text>DNA(n) + a 2'-deoxyribonucleoside 5'-triphosphate = DNA(n+1) + diphosphate</text>
        <dbReference type="Rhea" id="RHEA:22508"/>
        <dbReference type="Rhea" id="RHEA-COMP:17339"/>
        <dbReference type="Rhea" id="RHEA-COMP:17340"/>
        <dbReference type="ChEBI" id="CHEBI:33019"/>
        <dbReference type="ChEBI" id="CHEBI:61560"/>
        <dbReference type="ChEBI" id="CHEBI:173112"/>
        <dbReference type="EC" id="2.7.7.7"/>
    </reaction>
</comment>
<dbReference type="Gene3D" id="3.90.1600.10">
    <property type="entry name" value="Palm domain of DNA polymerase"/>
    <property type="match status" value="1"/>
</dbReference>
<feature type="transmembrane region" description="Helical" evidence="11">
    <location>
        <begin position="825"/>
        <end position="841"/>
    </location>
</feature>
<evidence type="ECO:0000259" key="12">
    <source>
        <dbReference type="Pfam" id="PF00136"/>
    </source>
</evidence>
<keyword evidence="11" id="KW-0472">Membrane</keyword>
<dbReference type="Pfam" id="PF03104">
    <property type="entry name" value="DNA_pol_B_exo1"/>
    <property type="match status" value="2"/>
</dbReference>
<dbReference type="EC" id="2.7.7.7" evidence="2"/>
<feature type="transmembrane region" description="Helical" evidence="11">
    <location>
        <begin position="887"/>
        <end position="910"/>
    </location>
</feature>
<dbReference type="InterPro" id="IPR006172">
    <property type="entry name" value="DNA-dir_DNA_pol_B"/>
</dbReference>
<dbReference type="SUPFAM" id="SSF53098">
    <property type="entry name" value="Ribonuclease H-like"/>
    <property type="match status" value="2"/>
</dbReference>
<keyword evidence="7" id="KW-0238">DNA-binding</keyword>
<feature type="compositionally biased region" description="Polar residues" evidence="10">
    <location>
        <begin position="68"/>
        <end position="105"/>
    </location>
</feature>
<feature type="compositionally biased region" description="Gly residues" evidence="10">
    <location>
        <begin position="1060"/>
        <end position="1069"/>
    </location>
</feature>
<dbReference type="InterPro" id="IPR006134">
    <property type="entry name" value="DNA-dir_DNA_pol_B_multi_dom"/>
</dbReference>
<feature type="compositionally biased region" description="Gly residues" evidence="10">
    <location>
        <begin position="1151"/>
        <end position="1165"/>
    </location>
</feature>
<dbReference type="PANTHER" id="PTHR10322:SF23">
    <property type="entry name" value="DNA POLYMERASE DELTA CATALYTIC SUBUNIT"/>
    <property type="match status" value="1"/>
</dbReference>
<evidence type="ECO:0000256" key="2">
    <source>
        <dbReference type="ARBA" id="ARBA00012417"/>
    </source>
</evidence>
<dbReference type="GO" id="GO:0003887">
    <property type="term" value="F:DNA-directed DNA polymerase activity"/>
    <property type="evidence" value="ECO:0007669"/>
    <property type="project" value="UniProtKB-KW"/>
</dbReference>
<evidence type="ECO:0000256" key="7">
    <source>
        <dbReference type="ARBA" id="ARBA00023125"/>
    </source>
</evidence>
<feature type="compositionally biased region" description="Low complexity" evidence="10">
    <location>
        <begin position="24"/>
        <end position="42"/>
    </location>
</feature>
<dbReference type="Pfam" id="PF00136">
    <property type="entry name" value="DNA_pol_B"/>
    <property type="match status" value="1"/>
</dbReference>
<evidence type="ECO:0000256" key="10">
    <source>
        <dbReference type="SAM" id="MobiDB-lite"/>
    </source>
</evidence>